<proteinExistence type="predicted"/>
<dbReference type="EMBL" id="JAUZQC010000026">
    <property type="protein sequence ID" value="KAK5847861.1"/>
    <property type="molecule type" value="Genomic_DNA"/>
</dbReference>
<gene>
    <name evidence="2" type="ORF">PBY51_016956</name>
</gene>
<evidence type="ECO:0000256" key="1">
    <source>
        <dbReference type="SAM" id="MobiDB-lite"/>
    </source>
</evidence>
<dbReference type="AlphaFoldDB" id="A0AAN7W9L0"/>
<dbReference type="Proteomes" id="UP001346869">
    <property type="component" value="Unassembled WGS sequence"/>
</dbReference>
<comment type="caution">
    <text evidence="2">The sequence shown here is derived from an EMBL/GenBank/DDBJ whole genome shotgun (WGS) entry which is preliminary data.</text>
</comment>
<name>A0AAN7W9L0_ELEMC</name>
<reference evidence="2 3" key="2">
    <citation type="journal article" date="2023" name="Mol. Biol. Evol.">
        <title>Genomics of Secondarily Temperate Adaptation in the Only Non-Antarctic Icefish.</title>
        <authorList>
            <person name="Rivera-Colon A.G."/>
            <person name="Rayamajhi N."/>
            <person name="Minhas B.F."/>
            <person name="Madrigal G."/>
            <person name="Bilyk K.T."/>
            <person name="Yoon V."/>
            <person name="Hune M."/>
            <person name="Gregory S."/>
            <person name="Cheng C.H.C."/>
            <person name="Catchen J.M."/>
        </authorList>
    </citation>
    <scope>NUCLEOTIDE SEQUENCE [LARGE SCALE GENOMIC DNA]</scope>
    <source>
        <strain evidence="2">JMC-PN-2008</strain>
    </source>
</reference>
<sequence>MVFAPRWMCGSGPFTLSILMERRQGGLPCGEGEIGVGRVEWGVGGSHLCVIKAVLMGGAREGKRGGQSPLSSRGVQALLLATKRISPPALVGKGAPVRRGGGNGSPCYGTMESPD</sequence>
<evidence type="ECO:0000313" key="3">
    <source>
        <dbReference type="Proteomes" id="UP001346869"/>
    </source>
</evidence>
<organism evidence="2 3">
    <name type="scientific">Eleginops maclovinus</name>
    <name type="common">Patagonian blennie</name>
    <name type="synonym">Eleginus maclovinus</name>
    <dbReference type="NCBI Taxonomy" id="56733"/>
    <lineage>
        <taxon>Eukaryota</taxon>
        <taxon>Metazoa</taxon>
        <taxon>Chordata</taxon>
        <taxon>Craniata</taxon>
        <taxon>Vertebrata</taxon>
        <taxon>Euteleostomi</taxon>
        <taxon>Actinopterygii</taxon>
        <taxon>Neopterygii</taxon>
        <taxon>Teleostei</taxon>
        <taxon>Neoteleostei</taxon>
        <taxon>Acanthomorphata</taxon>
        <taxon>Eupercaria</taxon>
        <taxon>Perciformes</taxon>
        <taxon>Notothenioidei</taxon>
        <taxon>Eleginopidae</taxon>
        <taxon>Eleginops</taxon>
    </lineage>
</organism>
<reference evidence="2 3" key="1">
    <citation type="journal article" date="2023" name="Genes (Basel)">
        <title>Chromosome-Level Genome Assembly and Circadian Gene Repertoire of the Patagonia Blennie Eleginops maclovinus-The Closest Ancestral Proxy of Antarctic Cryonotothenioids.</title>
        <authorList>
            <person name="Cheng C.C."/>
            <person name="Rivera-Colon A.G."/>
            <person name="Minhas B.F."/>
            <person name="Wilson L."/>
            <person name="Rayamajhi N."/>
            <person name="Vargas-Chacoff L."/>
            <person name="Catchen J.M."/>
        </authorList>
    </citation>
    <scope>NUCLEOTIDE SEQUENCE [LARGE SCALE GENOMIC DNA]</scope>
    <source>
        <strain evidence="2">JMC-PN-2008</strain>
    </source>
</reference>
<evidence type="ECO:0000313" key="2">
    <source>
        <dbReference type="EMBL" id="KAK5847861.1"/>
    </source>
</evidence>
<accession>A0AAN7W9L0</accession>
<feature type="region of interest" description="Disordered" evidence="1">
    <location>
        <begin position="90"/>
        <end position="115"/>
    </location>
</feature>
<keyword evidence="3" id="KW-1185">Reference proteome</keyword>
<protein>
    <submittedName>
        <fullName evidence="2">Uncharacterized protein</fullName>
    </submittedName>
</protein>